<evidence type="ECO:0000256" key="12">
    <source>
        <dbReference type="RuleBase" id="RU003750"/>
    </source>
</evidence>
<keyword evidence="5 13" id="KW-0812">Transmembrane</keyword>
<dbReference type="EC" id="2.7.8.5" evidence="11"/>
<evidence type="ECO:0000256" key="9">
    <source>
        <dbReference type="ARBA" id="ARBA00023209"/>
    </source>
</evidence>
<feature type="transmembrane region" description="Helical" evidence="13">
    <location>
        <begin position="182"/>
        <end position="202"/>
    </location>
</feature>
<comment type="similarity">
    <text evidence="2 12">Belongs to the CDP-alcohol phosphatidyltransferase class-I family.</text>
</comment>
<dbReference type="PROSITE" id="PS00379">
    <property type="entry name" value="CDP_ALCOHOL_P_TRANSF"/>
    <property type="match status" value="1"/>
</dbReference>
<keyword evidence="6 13" id="KW-1133">Transmembrane helix</keyword>
<keyword evidence="8 13" id="KW-0472">Membrane</keyword>
<comment type="caution">
    <text evidence="14">The sequence shown here is derived from an EMBL/GenBank/DDBJ whole genome shotgun (WGS) entry which is preliminary data.</text>
</comment>
<evidence type="ECO:0000313" key="14">
    <source>
        <dbReference type="EMBL" id="GAA4669253.1"/>
    </source>
</evidence>
<keyword evidence="7" id="KW-0443">Lipid metabolism</keyword>
<gene>
    <name evidence="14" type="ORF">GCM10025780_10430</name>
</gene>
<dbReference type="Gene3D" id="1.20.120.1760">
    <property type="match status" value="1"/>
</dbReference>
<keyword evidence="9" id="KW-0594">Phospholipid biosynthesis</keyword>
<evidence type="ECO:0000256" key="7">
    <source>
        <dbReference type="ARBA" id="ARBA00023098"/>
    </source>
</evidence>
<feature type="transmembrane region" description="Helical" evidence="13">
    <location>
        <begin position="158"/>
        <end position="176"/>
    </location>
</feature>
<proteinExistence type="inferred from homology"/>
<dbReference type="PANTHER" id="PTHR14269:SF52">
    <property type="entry name" value="PHOSPHATIDYLGLYCEROPHOSPHATE SYNTHASE-RELATED"/>
    <property type="match status" value="1"/>
</dbReference>
<dbReference type="Pfam" id="PF01066">
    <property type="entry name" value="CDP-OH_P_transf"/>
    <property type="match status" value="1"/>
</dbReference>
<dbReference type="EMBL" id="BAABLM010000002">
    <property type="protein sequence ID" value="GAA4669253.1"/>
    <property type="molecule type" value="Genomic_DNA"/>
</dbReference>
<dbReference type="InterPro" id="IPR004570">
    <property type="entry name" value="Phosphatidylglycerol_P_synth"/>
</dbReference>
<evidence type="ECO:0000313" key="15">
    <source>
        <dbReference type="Proteomes" id="UP001501295"/>
    </source>
</evidence>
<feature type="transmembrane region" description="Helical" evidence="13">
    <location>
        <begin position="105"/>
        <end position="130"/>
    </location>
</feature>
<reference evidence="15" key="1">
    <citation type="journal article" date="2019" name="Int. J. Syst. Evol. Microbiol.">
        <title>The Global Catalogue of Microorganisms (GCM) 10K type strain sequencing project: providing services to taxonomists for standard genome sequencing and annotation.</title>
        <authorList>
            <consortium name="The Broad Institute Genomics Platform"/>
            <consortium name="The Broad Institute Genome Sequencing Center for Infectious Disease"/>
            <person name="Wu L."/>
            <person name="Ma J."/>
        </authorList>
    </citation>
    <scope>NUCLEOTIDE SEQUENCE [LARGE SCALE GENOMIC DNA]</scope>
    <source>
        <strain evidence="15">JCM 18956</strain>
    </source>
</reference>
<accession>A0ABP8VSB6</accession>
<evidence type="ECO:0000256" key="6">
    <source>
        <dbReference type="ARBA" id="ARBA00022989"/>
    </source>
</evidence>
<dbReference type="InterPro" id="IPR050324">
    <property type="entry name" value="CDP-alcohol_PTase-I"/>
</dbReference>
<evidence type="ECO:0000256" key="4">
    <source>
        <dbReference type="ARBA" id="ARBA00022679"/>
    </source>
</evidence>
<evidence type="ECO:0000256" key="3">
    <source>
        <dbReference type="ARBA" id="ARBA00022516"/>
    </source>
</evidence>
<keyword evidence="15" id="KW-1185">Reference proteome</keyword>
<keyword evidence="4 12" id="KW-0808">Transferase</keyword>
<evidence type="ECO:0000256" key="8">
    <source>
        <dbReference type="ARBA" id="ARBA00023136"/>
    </source>
</evidence>
<evidence type="ECO:0000256" key="11">
    <source>
        <dbReference type="NCBIfam" id="TIGR00560"/>
    </source>
</evidence>
<evidence type="ECO:0000256" key="13">
    <source>
        <dbReference type="SAM" id="Phobius"/>
    </source>
</evidence>
<dbReference type="Proteomes" id="UP001501295">
    <property type="component" value="Unassembled WGS sequence"/>
</dbReference>
<evidence type="ECO:0000256" key="1">
    <source>
        <dbReference type="ARBA" id="ARBA00004141"/>
    </source>
</evidence>
<dbReference type="RefSeq" id="WP_345374045.1">
    <property type="nucleotide sequence ID" value="NZ_BAABLM010000002.1"/>
</dbReference>
<name>A0ABP8VSB6_9MICO</name>
<dbReference type="NCBIfam" id="TIGR00560">
    <property type="entry name" value="pgsA"/>
    <property type="match status" value="1"/>
</dbReference>
<keyword evidence="3" id="KW-0444">Lipid biosynthesis</keyword>
<sequence>MSDPTAAETPAPKTFPFTGRIVSNGDGPANTANIANIITVVRILMAPLFFALLVVDDGHDGALRVWAAVIFVVAILTDSLDGFLARRQNLVSDFGKIVDPLADKVLTGGAFIVLSVLGELPWWVTIVILVREVGITVYRFAALRNRVIAASRGGKLKTLLQGVALTLALFPFVHWFGNWFDYVNIVVMSLAFLATVLSGLDYMRAAFSGPKADASAGKA</sequence>
<dbReference type="InterPro" id="IPR000462">
    <property type="entry name" value="CDP-OH_P_trans"/>
</dbReference>
<evidence type="ECO:0000256" key="5">
    <source>
        <dbReference type="ARBA" id="ARBA00022692"/>
    </source>
</evidence>
<evidence type="ECO:0000256" key="2">
    <source>
        <dbReference type="ARBA" id="ARBA00010441"/>
    </source>
</evidence>
<dbReference type="InterPro" id="IPR043130">
    <property type="entry name" value="CDP-OH_PTrfase_TM_dom"/>
</dbReference>
<dbReference type="PIRSF" id="PIRSF000847">
    <property type="entry name" value="Phos_ph_gly_syn"/>
    <property type="match status" value="1"/>
</dbReference>
<protein>
    <recommendedName>
        <fullName evidence="11">CDP-diacylglycerol--glycerol-3-phosphate 3-phosphatidyltransferase</fullName>
        <ecNumber evidence="11">2.7.8.5</ecNumber>
    </recommendedName>
</protein>
<feature type="transmembrane region" description="Helical" evidence="13">
    <location>
        <begin position="62"/>
        <end position="85"/>
    </location>
</feature>
<dbReference type="InterPro" id="IPR048254">
    <property type="entry name" value="CDP_ALCOHOL_P_TRANSF_CS"/>
</dbReference>
<feature type="transmembrane region" description="Helical" evidence="13">
    <location>
        <begin position="34"/>
        <end position="55"/>
    </location>
</feature>
<organism evidence="14 15">
    <name type="scientific">Frondihabitans cladoniiphilus</name>
    <dbReference type="NCBI Taxonomy" id="715785"/>
    <lineage>
        <taxon>Bacteria</taxon>
        <taxon>Bacillati</taxon>
        <taxon>Actinomycetota</taxon>
        <taxon>Actinomycetes</taxon>
        <taxon>Micrococcales</taxon>
        <taxon>Microbacteriaceae</taxon>
        <taxon>Frondihabitans</taxon>
    </lineage>
</organism>
<evidence type="ECO:0000256" key="10">
    <source>
        <dbReference type="ARBA" id="ARBA00023264"/>
    </source>
</evidence>
<dbReference type="PANTHER" id="PTHR14269">
    <property type="entry name" value="CDP-DIACYLGLYCEROL--GLYCEROL-3-PHOSPHATE 3-PHOSPHATIDYLTRANSFERASE-RELATED"/>
    <property type="match status" value="1"/>
</dbReference>
<keyword evidence="10" id="KW-1208">Phospholipid metabolism</keyword>
<comment type="subcellular location">
    <subcellularLocation>
        <location evidence="1">Membrane</location>
        <topology evidence="1">Multi-pass membrane protein</topology>
    </subcellularLocation>
</comment>